<evidence type="ECO:0000256" key="9">
    <source>
        <dbReference type="ARBA" id="ARBA00023136"/>
    </source>
</evidence>
<evidence type="ECO:0000256" key="1">
    <source>
        <dbReference type="ARBA" id="ARBA00004429"/>
    </source>
</evidence>
<dbReference type="Pfam" id="PF00324">
    <property type="entry name" value="AA_permease"/>
    <property type="match status" value="1"/>
</dbReference>
<feature type="transmembrane region" description="Helical" evidence="10">
    <location>
        <begin position="343"/>
        <end position="362"/>
    </location>
</feature>
<accession>A0ABW4RSM3</accession>
<feature type="transmembrane region" description="Helical" evidence="10">
    <location>
        <begin position="107"/>
        <end position="128"/>
    </location>
</feature>
<feature type="transmembrane region" description="Helical" evidence="10">
    <location>
        <begin position="437"/>
        <end position="455"/>
    </location>
</feature>
<keyword evidence="5" id="KW-0997">Cell inner membrane</keyword>
<sequence length="462" mass="49536">MSHADLPTPEQASELPGLRRDLRNRHIQLIALGGAIGTGLFYGAGESISMAGPAVLLAYLVCGAVIFLVVRALGEMSVDTPTSGAFSYYAYRNWGEFPGFFSGWNYWFNYIAVSMAELVVVGSYVQFWLPQVPLWLSSAVFLVLVTLVNLVSVKAYGEFEFWFAIIKVIAIIAMIVFGLGIICFGWGNGGQATGISNLWSHGGFLPNGLSGLVMATVVVLFSFGGVELVGITAGEAHDPGRSIPKAINQVVWRILLFYVGAIFVMLAIFPWSGLGTDESPFVSIFSQLGIAGAATILNVVVLTAAVSAYNSGLYSNGRMLYALARQGNAPAFLGRVNGAGSPWAGVLASSCVTALAVLLNYLLPGKVFLPVISVALFAGILNWTIIVITQMKFRRRIGEGARDLAFRMPFHPVSNIVVLAFLAGVVVLMGFIESYRMALVVGPLWIALLAISYAVKKRVQKA</sequence>
<keyword evidence="9 10" id="KW-0472">Membrane</keyword>
<feature type="transmembrane region" description="Helical" evidence="10">
    <location>
        <begin position="207"/>
        <end position="229"/>
    </location>
</feature>
<dbReference type="PROSITE" id="PS00218">
    <property type="entry name" value="AMINO_ACID_PERMEASE_1"/>
    <property type="match status" value="1"/>
</dbReference>
<feature type="transmembrane region" description="Helical" evidence="10">
    <location>
        <begin position="368"/>
        <end position="389"/>
    </location>
</feature>
<dbReference type="Proteomes" id="UP001597326">
    <property type="component" value="Unassembled WGS sequence"/>
</dbReference>
<keyword evidence="7" id="KW-0029">Amino-acid transport</keyword>
<dbReference type="PANTHER" id="PTHR43495">
    <property type="entry name" value="GABA PERMEASE"/>
    <property type="match status" value="1"/>
</dbReference>
<comment type="similarity">
    <text evidence="2">Belongs to the amino acid-polyamine-organocation (APC) superfamily. Amino acid transporter (AAT) (TC 2.A.3.1) family.</text>
</comment>
<feature type="transmembrane region" description="Helical" evidence="10">
    <location>
        <begin position="50"/>
        <end position="70"/>
    </location>
</feature>
<comment type="caution">
    <text evidence="12">The sequence shown here is derived from an EMBL/GenBank/DDBJ whole genome shotgun (WGS) entry which is preliminary data.</text>
</comment>
<dbReference type="InterPro" id="IPR004841">
    <property type="entry name" value="AA-permease/SLC12A_dom"/>
</dbReference>
<reference evidence="13" key="1">
    <citation type="journal article" date="2019" name="Int. J. Syst. Evol. Microbiol.">
        <title>The Global Catalogue of Microorganisms (GCM) 10K type strain sequencing project: providing services to taxonomists for standard genome sequencing and annotation.</title>
        <authorList>
            <consortium name="The Broad Institute Genomics Platform"/>
            <consortium name="The Broad Institute Genome Sequencing Center for Infectious Disease"/>
            <person name="Wu L."/>
            <person name="Ma J."/>
        </authorList>
    </citation>
    <scope>NUCLEOTIDE SEQUENCE [LARGE SCALE GENOMIC DNA]</scope>
    <source>
        <strain evidence="13">CAIM 431</strain>
    </source>
</reference>
<evidence type="ECO:0000256" key="8">
    <source>
        <dbReference type="ARBA" id="ARBA00022989"/>
    </source>
</evidence>
<keyword evidence="3" id="KW-0813">Transport</keyword>
<evidence type="ECO:0000256" key="7">
    <source>
        <dbReference type="ARBA" id="ARBA00022970"/>
    </source>
</evidence>
<evidence type="ECO:0000256" key="4">
    <source>
        <dbReference type="ARBA" id="ARBA00022475"/>
    </source>
</evidence>
<evidence type="ECO:0000256" key="2">
    <source>
        <dbReference type="ARBA" id="ARBA00008583"/>
    </source>
</evidence>
<keyword evidence="6 10" id="KW-0812">Transmembrane</keyword>
<feature type="transmembrane region" description="Helical" evidence="10">
    <location>
        <begin position="134"/>
        <end position="152"/>
    </location>
</feature>
<protein>
    <submittedName>
        <fullName evidence="12">Amino acid permease</fullName>
    </submittedName>
</protein>
<evidence type="ECO:0000256" key="10">
    <source>
        <dbReference type="SAM" id="Phobius"/>
    </source>
</evidence>
<evidence type="ECO:0000313" key="12">
    <source>
        <dbReference type="EMBL" id="MFD1889301.1"/>
    </source>
</evidence>
<evidence type="ECO:0000313" key="13">
    <source>
        <dbReference type="Proteomes" id="UP001597326"/>
    </source>
</evidence>
<feature type="transmembrane region" description="Helical" evidence="10">
    <location>
        <begin position="164"/>
        <end position="187"/>
    </location>
</feature>
<feature type="transmembrane region" description="Helical" evidence="10">
    <location>
        <begin position="250"/>
        <end position="272"/>
    </location>
</feature>
<comment type="subcellular location">
    <subcellularLocation>
        <location evidence="1">Cell inner membrane</location>
        <topology evidence="1">Multi-pass membrane protein</topology>
    </subcellularLocation>
</comment>
<keyword evidence="8 10" id="KW-1133">Transmembrane helix</keyword>
<gene>
    <name evidence="12" type="ORF">ACFSCS_03755</name>
</gene>
<feature type="transmembrane region" description="Helical" evidence="10">
    <location>
        <begin position="410"/>
        <end position="431"/>
    </location>
</feature>
<evidence type="ECO:0000256" key="5">
    <source>
        <dbReference type="ARBA" id="ARBA00022519"/>
    </source>
</evidence>
<keyword evidence="4" id="KW-1003">Cell membrane</keyword>
<name>A0ABW4RSM3_9ACTN</name>
<keyword evidence="13" id="KW-1185">Reference proteome</keyword>
<dbReference type="PIRSF" id="PIRSF006060">
    <property type="entry name" value="AA_transporter"/>
    <property type="match status" value="1"/>
</dbReference>
<dbReference type="EMBL" id="JBHUFZ010000008">
    <property type="protein sequence ID" value="MFD1889301.1"/>
    <property type="molecule type" value="Genomic_DNA"/>
</dbReference>
<feature type="domain" description="Amino acid permease/ SLC12A" evidence="11">
    <location>
        <begin position="26"/>
        <end position="461"/>
    </location>
</feature>
<evidence type="ECO:0000259" key="11">
    <source>
        <dbReference type="Pfam" id="PF00324"/>
    </source>
</evidence>
<dbReference type="Gene3D" id="1.20.1740.10">
    <property type="entry name" value="Amino acid/polyamine transporter I"/>
    <property type="match status" value="1"/>
</dbReference>
<evidence type="ECO:0000256" key="3">
    <source>
        <dbReference type="ARBA" id="ARBA00022448"/>
    </source>
</evidence>
<dbReference type="PANTHER" id="PTHR43495:SF4">
    <property type="entry name" value="AROMATIC AMINO ACID TRANSPORT PROTEIN AROP"/>
    <property type="match status" value="1"/>
</dbReference>
<evidence type="ECO:0000256" key="6">
    <source>
        <dbReference type="ARBA" id="ARBA00022692"/>
    </source>
</evidence>
<dbReference type="RefSeq" id="WP_343872303.1">
    <property type="nucleotide sequence ID" value="NZ_BAAAIX010000007.1"/>
</dbReference>
<dbReference type="InterPro" id="IPR004840">
    <property type="entry name" value="Amino_acid_permease_CS"/>
</dbReference>
<feature type="transmembrane region" description="Helical" evidence="10">
    <location>
        <begin position="27"/>
        <end position="44"/>
    </location>
</feature>
<feature type="transmembrane region" description="Helical" evidence="10">
    <location>
        <begin position="284"/>
        <end position="309"/>
    </location>
</feature>
<organism evidence="12 13">
    <name type="scientific">Luteococcus peritonei</name>
    <dbReference type="NCBI Taxonomy" id="88874"/>
    <lineage>
        <taxon>Bacteria</taxon>
        <taxon>Bacillati</taxon>
        <taxon>Actinomycetota</taxon>
        <taxon>Actinomycetes</taxon>
        <taxon>Propionibacteriales</taxon>
        <taxon>Propionibacteriaceae</taxon>
        <taxon>Luteococcus</taxon>
    </lineage>
</organism>
<proteinExistence type="inferred from homology"/>